<keyword evidence="5" id="KW-0677">Repeat</keyword>
<organism evidence="12 13">
    <name type="scientific">Steccherinum ochraceum</name>
    <dbReference type="NCBI Taxonomy" id="92696"/>
    <lineage>
        <taxon>Eukaryota</taxon>
        <taxon>Fungi</taxon>
        <taxon>Dikarya</taxon>
        <taxon>Basidiomycota</taxon>
        <taxon>Agaricomycotina</taxon>
        <taxon>Agaricomycetes</taxon>
        <taxon>Polyporales</taxon>
        <taxon>Steccherinaceae</taxon>
        <taxon>Steccherinum</taxon>
    </lineage>
</organism>
<keyword evidence="4 10" id="KW-0812">Transmembrane</keyword>
<evidence type="ECO:0000256" key="1">
    <source>
        <dbReference type="ARBA" id="ARBA00004448"/>
    </source>
</evidence>
<dbReference type="PANTHER" id="PTHR45760">
    <property type="entry name" value="FI19922P1-RELATED"/>
    <property type="match status" value="1"/>
</dbReference>
<name>A0A4R0RRN4_9APHY</name>
<dbReference type="Pfam" id="PF23155">
    <property type="entry name" value="DUF7053"/>
    <property type="match status" value="2"/>
</dbReference>
<gene>
    <name evidence="12" type="ORF">EIP91_008851</name>
</gene>
<dbReference type="InterPro" id="IPR018108">
    <property type="entry name" value="MCP_transmembrane"/>
</dbReference>
<dbReference type="GO" id="GO:1990542">
    <property type="term" value="P:mitochondrial transmembrane transport"/>
    <property type="evidence" value="ECO:0007669"/>
    <property type="project" value="InterPro"/>
</dbReference>
<proteinExistence type="inferred from homology"/>
<evidence type="ECO:0000256" key="3">
    <source>
        <dbReference type="ARBA" id="ARBA00022448"/>
    </source>
</evidence>
<feature type="repeat" description="Solcar" evidence="10">
    <location>
        <begin position="725"/>
        <end position="815"/>
    </location>
</feature>
<dbReference type="STRING" id="92696.A0A4R0RRN4"/>
<dbReference type="InterPro" id="IPR029063">
    <property type="entry name" value="SAM-dependent_MTases_sf"/>
</dbReference>
<evidence type="ECO:0000256" key="10">
    <source>
        <dbReference type="PROSITE-ProRule" id="PRU00282"/>
    </source>
</evidence>
<keyword evidence="13" id="KW-1185">Reference proteome</keyword>
<dbReference type="InterPro" id="IPR055481">
    <property type="entry name" value="DUF7053"/>
</dbReference>
<feature type="domain" description="DUF7053" evidence="11">
    <location>
        <begin position="182"/>
        <end position="308"/>
    </location>
</feature>
<dbReference type="GO" id="GO:0005743">
    <property type="term" value="C:mitochondrial inner membrane"/>
    <property type="evidence" value="ECO:0007669"/>
    <property type="project" value="UniProtKB-SubCell"/>
</dbReference>
<evidence type="ECO:0000256" key="4">
    <source>
        <dbReference type="ARBA" id="ARBA00022692"/>
    </source>
</evidence>
<comment type="similarity">
    <text evidence="2">Belongs to the mitochondrial carrier (TC 2.A.29) family.</text>
</comment>
<dbReference type="SUPFAM" id="SSF53335">
    <property type="entry name" value="S-adenosyl-L-methionine-dependent methyltransferases"/>
    <property type="match status" value="1"/>
</dbReference>
<protein>
    <recommendedName>
        <fullName evidence="11">DUF7053 domain-containing protein</fullName>
    </recommendedName>
</protein>
<dbReference type="OrthoDB" id="1747031at2759"/>
<dbReference type="AlphaFoldDB" id="A0A4R0RRN4"/>
<dbReference type="Gene3D" id="3.30.530.20">
    <property type="match status" value="1"/>
</dbReference>
<comment type="subcellular location">
    <subcellularLocation>
        <location evidence="1">Mitochondrion inner membrane</location>
        <topology evidence="1">Multi-pass membrane protein</topology>
    </subcellularLocation>
</comment>
<dbReference type="InterPro" id="IPR023393">
    <property type="entry name" value="START-like_dom_sf"/>
</dbReference>
<dbReference type="EMBL" id="RWJN01000005">
    <property type="protein sequence ID" value="TCD71471.1"/>
    <property type="molecule type" value="Genomic_DNA"/>
</dbReference>
<feature type="repeat" description="Solcar" evidence="10">
    <location>
        <begin position="822"/>
        <end position="910"/>
    </location>
</feature>
<evidence type="ECO:0000256" key="8">
    <source>
        <dbReference type="ARBA" id="ARBA00023128"/>
    </source>
</evidence>
<evidence type="ECO:0000256" key="5">
    <source>
        <dbReference type="ARBA" id="ARBA00022737"/>
    </source>
</evidence>
<accession>A0A4R0RRN4</accession>
<dbReference type="InterPro" id="IPR045315">
    <property type="entry name" value="Mtm1-like"/>
</dbReference>
<dbReference type="PANTHER" id="PTHR45760:SF2">
    <property type="entry name" value="FI19922P1-RELATED"/>
    <property type="match status" value="1"/>
</dbReference>
<dbReference type="PROSITE" id="PS50920">
    <property type="entry name" value="SOLCAR"/>
    <property type="match status" value="3"/>
</dbReference>
<evidence type="ECO:0000256" key="9">
    <source>
        <dbReference type="ARBA" id="ARBA00023136"/>
    </source>
</evidence>
<sequence length="920" mass="100803">MGSALSRTHSVSFSSTVHCTPEKALSVLHDPVALIDLNPLVVSRKQSPEDPSLWTIRDKMKTLGISYEFDYTARHTPHEDGASFDINAPAGVVLKNRWTVEKLAENTVKLTEKVDIEANLFLMPSVLSGLTPSHNQLHERLRARLEASASDHASGSPKTTVLNMGAALSQTRTVTFSSTVRCTSDKALAVLHDPLSVINLDPLVVFREKSATDPTLWNLRDRLKILGFINYDMKYTARVTPRDDGVSFDVNAPFGIKMNSRFSVAEVDEGVKVNEDVEVTTNALIITGVLSSMKPAHQQLHDRLGAQLEGRPTGAEPTTEQSSVSFYSSIILVLFSATLCFFALNPGWLRTLIVAGLLPVPFFRNLMSSKDPYGTFHLSLNKDPESTESAPRTEWLNMGYWKDISSFPEACEALALKMISAGNCQAGGRVLDIGHGSGDSLLLHLQHFSVPRPMHLTGITSLKDHHLRSLERVQQCQATLNVTHNVTLYHGDAVYRRSTEDGVHPLNPSSDSPPFTTIFALDCAYHFRTRSEFLKQSYGRLEEGGRIALADICFASSPVSGFSNKLVRRAIGLLGVMPKENMQTVDEYISSMRSIGYQDVTLEDITDDVFPGFELFLAKQGVGWSVFARMIGWLSTAGARFVIMSSLARASLEGEVVCIWDHGMFRTERVNGFFDAFKHVWKAEGLSGLWKGAGTTLIIGVPSATCYMMTYDHLLRVVLPPLMPSQTLVPLTAGILARTMITSVASPLELIRTNLQSTPLSPDTPHTLRSVLTSVSGMARAQGVRYLWRGLGPTLWRDVPFSGLYWAGYEACKSAFKRRGQEGASVAFVSGAVSGTTAALLTSPFDVLKTRRQALVMSHAGKSTATWPLVAEILRTEGISALYAGILPRIVKIAPACGIMIACFEGVGRFLSKPHDDRSP</sequence>
<reference evidence="12 13" key="1">
    <citation type="submission" date="2018-11" db="EMBL/GenBank/DDBJ databases">
        <title>Genome assembly of Steccherinum ochraceum LE-BIN_3174, the white-rot fungus of the Steccherinaceae family (The Residual Polyporoid clade, Polyporales, Basidiomycota).</title>
        <authorList>
            <person name="Fedorova T.V."/>
            <person name="Glazunova O.A."/>
            <person name="Landesman E.O."/>
            <person name="Moiseenko K.V."/>
            <person name="Psurtseva N.V."/>
            <person name="Savinova O.S."/>
            <person name="Shakhova N.V."/>
            <person name="Tyazhelova T.V."/>
            <person name="Vasina D.V."/>
        </authorList>
    </citation>
    <scope>NUCLEOTIDE SEQUENCE [LARGE SCALE GENOMIC DNA]</scope>
    <source>
        <strain evidence="12 13">LE-BIN_3174</strain>
    </source>
</reference>
<keyword evidence="9 10" id="KW-0472">Membrane</keyword>
<dbReference type="Pfam" id="PF00153">
    <property type="entry name" value="Mito_carr"/>
    <property type="match status" value="3"/>
</dbReference>
<evidence type="ECO:0000313" key="13">
    <source>
        <dbReference type="Proteomes" id="UP000292702"/>
    </source>
</evidence>
<evidence type="ECO:0000256" key="2">
    <source>
        <dbReference type="ARBA" id="ARBA00006375"/>
    </source>
</evidence>
<evidence type="ECO:0000256" key="7">
    <source>
        <dbReference type="ARBA" id="ARBA00022989"/>
    </source>
</evidence>
<keyword evidence="6" id="KW-0999">Mitochondrion inner membrane</keyword>
<dbReference type="Proteomes" id="UP000292702">
    <property type="component" value="Unassembled WGS sequence"/>
</dbReference>
<feature type="repeat" description="Solcar" evidence="10">
    <location>
        <begin position="627"/>
        <end position="717"/>
    </location>
</feature>
<keyword evidence="7" id="KW-1133">Transmembrane helix</keyword>
<dbReference type="SUPFAM" id="SSF103506">
    <property type="entry name" value="Mitochondrial carrier"/>
    <property type="match status" value="1"/>
</dbReference>
<dbReference type="InterPro" id="IPR023395">
    <property type="entry name" value="MCP_dom_sf"/>
</dbReference>
<feature type="domain" description="DUF7053" evidence="11">
    <location>
        <begin position="18"/>
        <end position="146"/>
    </location>
</feature>
<keyword evidence="8" id="KW-0496">Mitochondrion</keyword>
<keyword evidence="3" id="KW-0813">Transport</keyword>
<dbReference type="Gene3D" id="3.40.50.150">
    <property type="entry name" value="Vaccinia Virus protein VP39"/>
    <property type="match status" value="1"/>
</dbReference>
<comment type="caution">
    <text evidence="12">The sequence shown here is derived from an EMBL/GenBank/DDBJ whole genome shotgun (WGS) entry which is preliminary data.</text>
</comment>
<dbReference type="Gene3D" id="1.50.40.10">
    <property type="entry name" value="Mitochondrial carrier domain"/>
    <property type="match status" value="1"/>
</dbReference>
<evidence type="ECO:0000256" key="6">
    <source>
        <dbReference type="ARBA" id="ARBA00022792"/>
    </source>
</evidence>
<evidence type="ECO:0000259" key="11">
    <source>
        <dbReference type="Pfam" id="PF23155"/>
    </source>
</evidence>
<evidence type="ECO:0000313" key="12">
    <source>
        <dbReference type="EMBL" id="TCD71471.1"/>
    </source>
</evidence>
<dbReference type="SUPFAM" id="SSF55961">
    <property type="entry name" value="Bet v1-like"/>
    <property type="match status" value="1"/>
</dbReference>